<dbReference type="InterPro" id="IPR011059">
    <property type="entry name" value="Metal-dep_hydrolase_composite"/>
</dbReference>
<dbReference type="Pfam" id="PF07969">
    <property type="entry name" value="Amidohydro_3"/>
    <property type="match status" value="1"/>
</dbReference>
<dbReference type="Gene3D" id="3.20.20.140">
    <property type="entry name" value="Metal-dependent hydrolases"/>
    <property type="match status" value="1"/>
</dbReference>
<keyword evidence="2" id="KW-0378">Hydrolase</keyword>
<dbReference type="SUPFAM" id="SSF51338">
    <property type="entry name" value="Composite domain of metallo-dependent hydrolases"/>
    <property type="match status" value="1"/>
</dbReference>
<dbReference type="EMBL" id="CP036532">
    <property type="protein sequence ID" value="QBK31994.1"/>
    <property type="molecule type" value="Genomic_DNA"/>
</dbReference>
<proteinExistence type="predicted"/>
<sequence length="529" mass="57306">MVKRHLLTGGTIYRHAWDEHPAEAMLIADGRVAWLGAVQDAPSSDRVVDIEGGTVLPGLTDAHVHLLAVGQARKQISAAGPDSQSLGAYLQRLQEVHESLPTDEWLFGGDVNEQLWPEKQMPDRAAIDAVVPDRPVLLRRFCGHVAMMNSHALEALGLCPETADPSGGQFDRRDGALTGIARERAAELVFRAAPRPADGEIAKSTRQVMDDLSRAGVTAAVDAAVGFTFGFEPEWAIWKLLRQQGDLPLRLGFMAQIDPGTAEVLSLEPGRDPWWQWRTLKIFVDGIIGARTAALHGRYHDVVGSGHLMHDLADIQDFVHEAHRRGWQVAAHAIGDRAIDVIIGAIASAQAACQREETRHRVEHFGFPDPSAFQRAAELGIIIVTQPSFIPRMADAWPIALGDQHHRCFPARSLIDAGLCVAGSSDSPTGALSPWEGIQAFVTRRTASGKQMAAQETLSVRQSVDAYTNGGAVAMQHNGWRGTLITGMAADFAVLDKNPFSCSSEDLGRITSRLTVVGGQTAHDPEGIW</sequence>
<dbReference type="CDD" id="cd01300">
    <property type="entry name" value="YtcJ_like"/>
    <property type="match status" value="1"/>
</dbReference>
<dbReference type="InterPro" id="IPR013108">
    <property type="entry name" value="Amidohydro_3"/>
</dbReference>
<dbReference type="PANTHER" id="PTHR22642:SF2">
    <property type="entry name" value="PROTEIN LONG AFTER FAR-RED 3"/>
    <property type="match status" value="1"/>
</dbReference>
<dbReference type="SUPFAM" id="SSF51556">
    <property type="entry name" value="Metallo-dependent hydrolases"/>
    <property type="match status" value="1"/>
</dbReference>
<dbReference type="GeneID" id="90768849"/>
<reference evidence="2 3" key="1">
    <citation type="journal article" date="2017" name="Int. J. Syst. Evol. Microbiol.">
        <title>Roseitalea porphyridii gen. nov., sp. nov., isolated from a red alga, and reclassification of Hoeflea suaedae Chung et al. 2013 as Pseudohoeflea suaedae gen. nov., comb. nov.</title>
        <authorList>
            <person name="Hyeon J.W."/>
            <person name="Jeong S.E."/>
            <person name="Baek K."/>
            <person name="Jeon C.O."/>
        </authorList>
    </citation>
    <scope>NUCLEOTIDE SEQUENCE [LARGE SCALE GENOMIC DNA]</scope>
    <source>
        <strain evidence="2 3">MA7-20</strain>
    </source>
</reference>
<dbReference type="PANTHER" id="PTHR22642">
    <property type="entry name" value="IMIDAZOLONEPROPIONASE"/>
    <property type="match status" value="1"/>
</dbReference>
<organism evidence="2 3">
    <name type="scientific">Roseitalea porphyridii</name>
    <dbReference type="NCBI Taxonomy" id="1852022"/>
    <lineage>
        <taxon>Bacteria</taxon>
        <taxon>Pseudomonadati</taxon>
        <taxon>Pseudomonadota</taxon>
        <taxon>Alphaproteobacteria</taxon>
        <taxon>Hyphomicrobiales</taxon>
        <taxon>Ahrensiaceae</taxon>
        <taxon>Roseitalea</taxon>
    </lineage>
</organism>
<keyword evidence="3" id="KW-1185">Reference proteome</keyword>
<evidence type="ECO:0000259" key="1">
    <source>
        <dbReference type="Pfam" id="PF07969"/>
    </source>
</evidence>
<dbReference type="AlphaFoldDB" id="A0A4P6V596"/>
<dbReference type="InterPro" id="IPR032466">
    <property type="entry name" value="Metal_Hydrolase"/>
</dbReference>
<gene>
    <name evidence="2" type="ORF">E0E05_16200</name>
</gene>
<dbReference type="Proteomes" id="UP000293719">
    <property type="component" value="Chromosome"/>
</dbReference>
<accession>A0A4P6V596</accession>
<protein>
    <submittedName>
        <fullName evidence="2">Amidohydrolase</fullName>
    </submittedName>
</protein>
<evidence type="ECO:0000313" key="2">
    <source>
        <dbReference type="EMBL" id="QBK31994.1"/>
    </source>
</evidence>
<dbReference type="InterPro" id="IPR033932">
    <property type="entry name" value="YtcJ-like"/>
</dbReference>
<dbReference type="GO" id="GO:0016810">
    <property type="term" value="F:hydrolase activity, acting on carbon-nitrogen (but not peptide) bonds"/>
    <property type="evidence" value="ECO:0007669"/>
    <property type="project" value="InterPro"/>
</dbReference>
<evidence type="ECO:0000313" key="3">
    <source>
        <dbReference type="Proteomes" id="UP000293719"/>
    </source>
</evidence>
<dbReference type="RefSeq" id="WP_131617638.1">
    <property type="nucleotide sequence ID" value="NZ_CP036532.1"/>
</dbReference>
<feature type="domain" description="Amidohydrolase 3" evidence="1">
    <location>
        <begin position="46"/>
        <end position="522"/>
    </location>
</feature>
<dbReference type="KEGG" id="rpod:E0E05_16200"/>
<name>A0A4P6V596_9HYPH</name>
<dbReference type="Gene3D" id="3.10.310.70">
    <property type="match status" value="1"/>
</dbReference>
<dbReference type="OrthoDB" id="9811399at2"/>
<dbReference type="Gene3D" id="2.30.40.10">
    <property type="entry name" value="Urease, subunit C, domain 1"/>
    <property type="match status" value="1"/>
</dbReference>